<name>A0A8H7ZUT5_9FUNG</name>
<dbReference type="EMBL" id="JAEFCI010006114">
    <property type="protein sequence ID" value="KAG5459896.1"/>
    <property type="molecule type" value="Genomic_DNA"/>
</dbReference>
<comment type="caution">
    <text evidence="1">The sequence shown here is derived from an EMBL/GenBank/DDBJ whole genome shotgun (WGS) entry which is preliminary data.</text>
</comment>
<proteinExistence type="predicted"/>
<dbReference type="AlphaFoldDB" id="A0A8H7ZUT5"/>
<dbReference type="Proteomes" id="UP000673691">
    <property type="component" value="Unassembled WGS sequence"/>
</dbReference>
<accession>A0A8H7ZUT5</accession>
<reference evidence="1 2" key="1">
    <citation type="journal article" name="Sci. Rep.">
        <title>Genome-scale phylogenetic analyses confirm Olpidium as the closest living zoosporic fungus to the non-flagellated, terrestrial fungi.</title>
        <authorList>
            <person name="Chang Y."/>
            <person name="Rochon D."/>
            <person name="Sekimoto S."/>
            <person name="Wang Y."/>
            <person name="Chovatia M."/>
            <person name="Sandor L."/>
            <person name="Salamov A."/>
            <person name="Grigoriev I.V."/>
            <person name="Stajich J.E."/>
            <person name="Spatafora J.W."/>
        </authorList>
    </citation>
    <scope>NUCLEOTIDE SEQUENCE [LARGE SCALE GENOMIC DNA]</scope>
    <source>
        <strain evidence="1">S191</strain>
    </source>
</reference>
<gene>
    <name evidence="1" type="ORF">BJ554DRAFT_8129</name>
</gene>
<organism evidence="1 2">
    <name type="scientific">Olpidium bornovanus</name>
    <dbReference type="NCBI Taxonomy" id="278681"/>
    <lineage>
        <taxon>Eukaryota</taxon>
        <taxon>Fungi</taxon>
        <taxon>Fungi incertae sedis</taxon>
        <taxon>Olpidiomycota</taxon>
        <taxon>Olpidiomycotina</taxon>
        <taxon>Olpidiomycetes</taxon>
        <taxon>Olpidiales</taxon>
        <taxon>Olpidiaceae</taxon>
        <taxon>Olpidium</taxon>
    </lineage>
</organism>
<evidence type="ECO:0000313" key="2">
    <source>
        <dbReference type="Proteomes" id="UP000673691"/>
    </source>
</evidence>
<protein>
    <submittedName>
        <fullName evidence="1">Uncharacterized protein</fullName>
    </submittedName>
</protein>
<sequence>MHKFAVADCLVNAYSHLLQRGPPCHKDPDSMLALQPQVRDTRIEGRCYKRKRDAANTKDKIPRLSMVKIQT</sequence>
<keyword evidence="2" id="KW-1185">Reference proteome</keyword>
<evidence type="ECO:0000313" key="1">
    <source>
        <dbReference type="EMBL" id="KAG5459896.1"/>
    </source>
</evidence>